<name>A0A319EIQ7_ASPSB</name>
<dbReference type="VEuPathDB" id="FungiDB:BO78DRAFT_431964"/>
<dbReference type="PRINTS" id="PR01217">
    <property type="entry name" value="PRICHEXTENSN"/>
</dbReference>
<dbReference type="EMBL" id="KZ826378">
    <property type="protein sequence ID" value="PYI03614.1"/>
    <property type="molecule type" value="Genomic_DNA"/>
</dbReference>
<feature type="region of interest" description="Disordered" evidence="1">
    <location>
        <begin position="240"/>
        <end position="332"/>
    </location>
</feature>
<organism evidence="2 3">
    <name type="scientific">Aspergillus sclerotiicarbonarius (strain CBS 121057 / IBT 28362)</name>
    <dbReference type="NCBI Taxonomy" id="1448318"/>
    <lineage>
        <taxon>Eukaryota</taxon>
        <taxon>Fungi</taxon>
        <taxon>Dikarya</taxon>
        <taxon>Ascomycota</taxon>
        <taxon>Pezizomycotina</taxon>
        <taxon>Eurotiomycetes</taxon>
        <taxon>Eurotiomycetidae</taxon>
        <taxon>Eurotiales</taxon>
        <taxon>Aspergillaceae</taxon>
        <taxon>Aspergillus</taxon>
        <taxon>Aspergillus subgen. Circumdati</taxon>
    </lineage>
</organism>
<feature type="compositionally biased region" description="Low complexity" evidence="1">
    <location>
        <begin position="162"/>
        <end position="173"/>
    </location>
</feature>
<evidence type="ECO:0000313" key="2">
    <source>
        <dbReference type="EMBL" id="PYI03614.1"/>
    </source>
</evidence>
<dbReference type="Proteomes" id="UP000248423">
    <property type="component" value="Unassembled WGS sequence"/>
</dbReference>
<sequence length="488" mass="54300">MSTTSSMEETMKDLLDRGEVKPSWRDKQFVHFLDLKEAYGREFLARVKEHAESTGFSWADLAKFENERRTCSKMFVDKFGMTYWGTPANRQKYLQEECLADPDTLCVYPDRREEIVRTIMILLERKAKGYARLSMEKPKTPAPGPALTNTTTNITGITTTTAPIMIPTPDAPTQPTMPSSIPQKRPNPNPNPNLKSKRQSLLKESDEDYTESMSPADKPSYKIPRTRALSNAIRPFKSVLTESESEAELPVGPSSSSRKIQKPPKPKKKPDAPHPTEPFPSSTATPKATEEPPKALKKEKKLSSIPPPPPPMGTFIHKNPSSTNTPTPSQAKTTAAAISAANYTPNTIFLATTSAQAQENMAPVWIPYEGFTSTSAFLDYMADQCNLVEWNPTTQLTREDAEWYAPSSSPGSVIAASVRFDWSDFEIRVRQGHDEDWVIVQRELVRAWRVEAETGDRDRAGAGVDVEVEGVGVGVGFRIRVVLHVVNC</sequence>
<proteinExistence type="predicted"/>
<accession>A0A319EIQ7</accession>
<feature type="compositionally biased region" description="Basic residues" evidence="1">
    <location>
        <begin position="259"/>
        <end position="268"/>
    </location>
</feature>
<feature type="region of interest" description="Disordered" evidence="1">
    <location>
        <begin position="162"/>
        <end position="225"/>
    </location>
</feature>
<keyword evidence="3" id="KW-1185">Reference proteome</keyword>
<dbReference type="AlphaFoldDB" id="A0A319EIQ7"/>
<dbReference type="OrthoDB" id="5425806at2759"/>
<evidence type="ECO:0000313" key="3">
    <source>
        <dbReference type="Proteomes" id="UP000248423"/>
    </source>
</evidence>
<feature type="compositionally biased region" description="Polar residues" evidence="1">
    <location>
        <begin position="319"/>
        <end position="330"/>
    </location>
</feature>
<reference evidence="2 3" key="1">
    <citation type="submission" date="2018-02" db="EMBL/GenBank/DDBJ databases">
        <title>The genomes of Aspergillus section Nigri reveals drivers in fungal speciation.</title>
        <authorList>
            <consortium name="DOE Joint Genome Institute"/>
            <person name="Vesth T.C."/>
            <person name="Nybo J."/>
            <person name="Theobald S."/>
            <person name="Brandl J."/>
            <person name="Frisvad J.C."/>
            <person name="Nielsen K.F."/>
            <person name="Lyhne E.K."/>
            <person name="Kogle M.E."/>
            <person name="Kuo A."/>
            <person name="Riley R."/>
            <person name="Clum A."/>
            <person name="Nolan M."/>
            <person name="Lipzen A."/>
            <person name="Salamov A."/>
            <person name="Henrissat B."/>
            <person name="Wiebenga A."/>
            <person name="De vries R.P."/>
            <person name="Grigoriev I.V."/>
            <person name="Mortensen U.H."/>
            <person name="Andersen M.R."/>
            <person name="Baker S.E."/>
        </authorList>
    </citation>
    <scope>NUCLEOTIDE SEQUENCE [LARGE SCALE GENOMIC DNA]</scope>
    <source>
        <strain evidence="2 3">CBS 121057</strain>
    </source>
</reference>
<evidence type="ECO:0000256" key="1">
    <source>
        <dbReference type="SAM" id="MobiDB-lite"/>
    </source>
</evidence>
<dbReference type="STRING" id="1448318.A0A319EIQ7"/>
<protein>
    <submittedName>
        <fullName evidence="2">Uncharacterized protein</fullName>
    </submittedName>
</protein>
<gene>
    <name evidence="2" type="ORF">BO78DRAFT_431964</name>
</gene>